<keyword evidence="2" id="KW-0012">Acyltransferase</keyword>
<feature type="domain" description="N-acetyltransferase" evidence="1">
    <location>
        <begin position="1"/>
        <end position="162"/>
    </location>
</feature>
<dbReference type="EC" id="2.3.-.-" evidence="2"/>
<protein>
    <submittedName>
        <fullName evidence="2">GNAT family N-acetyltransferase</fullName>
        <ecNumber evidence="2">2.3.-.-</ecNumber>
    </submittedName>
</protein>
<dbReference type="RefSeq" id="WP_035461202.1">
    <property type="nucleotide sequence ID" value="NZ_JAUESS010000013.1"/>
</dbReference>
<dbReference type="PANTHER" id="PTHR43138:SF1">
    <property type="entry name" value="N-ACETYLTRANSFERASE ACA1"/>
    <property type="match status" value="1"/>
</dbReference>
<dbReference type="Pfam" id="PF00583">
    <property type="entry name" value="Acetyltransf_1"/>
    <property type="match status" value="1"/>
</dbReference>
<dbReference type="Gene3D" id="3.40.630.30">
    <property type="match status" value="1"/>
</dbReference>
<dbReference type="PANTHER" id="PTHR43138">
    <property type="entry name" value="ACETYLTRANSFERASE, GNAT FAMILY"/>
    <property type="match status" value="1"/>
</dbReference>
<sequence>MQISPMTEADFAAFWPCFQAIIAAQETYAFEPDLTQQQAYQLWCELPLQSWVAKDAEGQILGSYYLKANAAGPGKHVCNCGYMVNPAAQGQGVASALCQHSQQQARAAGFYAMQFNSVVSSNHRAVALWQRLGFRIVGTLPGAYRHPRLGLVDSYVMYKVLV</sequence>
<dbReference type="SUPFAM" id="SSF55729">
    <property type="entry name" value="Acyl-CoA N-acyltransferases (Nat)"/>
    <property type="match status" value="1"/>
</dbReference>
<dbReference type="InterPro" id="IPR000182">
    <property type="entry name" value="GNAT_dom"/>
</dbReference>
<comment type="caution">
    <text evidence="2">The sequence shown here is derived from an EMBL/GenBank/DDBJ whole genome shotgun (WGS) entry which is preliminary data.</text>
</comment>
<dbReference type="InterPro" id="IPR052742">
    <property type="entry name" value="Mito_N-acetyltransferase"/>
</dbReference>
<accession>A0ABV5ZF78</accession>
<evidence type="ECO:0000313" key="2">
    <source>
        <dbReference type="EMBL" id="MFB9887934.1"/>
    </source>
</evidence>
<proteinExistence type="predicted"/>
<organism evidence="2 3">
    <name type="scientific">Balneatrix alpica</name>
    <dbReference type="NCBI Taxonomy" id="75684"/>
    <lineage>
        <taxon>Bacteria</taxon>
        <taxon>Pseudomonadati</taxon>
        <taxon>Pseudomonadota</taxon>
        <taxon>Gammaproteobacteria</taxon>
        <taxon>Oceanospirillales</taxon>
        <taxon>Balneatrichaceae</taxon>
        <taxon>Balneatrix</taxon>
    </lineage>
</organism>
<reference evidence="2 3" key="1">
    <citation type="submission" date="2024-09" db="EMBL/GenBank/DDBJ databases">
        <authorList>
            <person name="Sun Q."/>
            <person name="Mori K."/>
        </authorList>
    </citation>
    <scope>NUCLEOTIDE SEQUENCE [LARGE SCALE GENOMIC DNA]</scope>
    <source>
        <strain evidence="2 3">ATCC 51285</strain>
    </source>
</reference>
<dbReference type="Proteomes" id="UP001589628">
    <property type="component" value="Unassembled WGS sequence"/>
</dbReference>
<dbReference type="PROSITE" id="PS51186">
    <property type="entry name" value="GNAT"/>
    <property type="match status" value="1"/>
</dbReference>
<gene>
    <name evidence="2" type="ORF">ACFFLH_16080</name>
</gene>
<evidence type="ECO:0000259" key="1">
    <source>
        <dbReference type="PROSITE" id="PS51186"/>
    </source>
</evidence>
<keyword evidence="2" id="KW-0808">Transferase</keyword>
<name>A0ABV5ZF78_9GAMM</name>
<dbReference type="CDD" id="cd04301">
    <property type="entry name" value="NAT_SF"/>
    <property type="match status" value="1"/>
</dbReference>
<dbReference type="EMBL" id="JBHLZN010000007">
    <property type="protein sequence ID" value="MFB9887934.1"/>
    <property type="molecule type" value="Genomic_DNA"/>
</dbReference>
<keyword evidence="3" id="KW-1185">Reference proteome</keyword>
<dbReference type="GO" id="GO:0016746">
    <property type="term" value="F:acyltransferase activity"/>
    <property type="evidence" value="ECO:0007669"/>
    <property type="project" value="UniProtKB-KW"/>
</dbReference>
<dbReference type="InterPro" id="IPR016181">
    <property type="entry name" value="Acyl_CoA_acyltransferase"/>
</dbReference>
<evidence type="ECO:0000313" key="3">
    <source>
        <dbReference type="Proteomes" id="UP001589628"/>
    </source>
</evidence>